<evidence type="ECO:0000313" key="4">
    <source>
        <dbReference type="EMBL" id="TCS63565.1"/>
    </source>
</evidence>
<evidence type="ECO:0000256" key="2">
    <source>
        <dbReference type="SAM" id="Coils"/>
    </source>
</evidence>
<name>A0A4R3JDR5_9PROT</name>
<dbReference type="InterPro" id="IPR050469">
    <property type="entry name" value="Diguanylate_Cyclase"/>
</dbReference>
<feature type="domain" description="GGDEF" evidence="3">
    <location>
        <begin position="209"/>
        <end position="344"/>
    </location>
</feature>
<dbReference type="SUPFAM" id="SSF55073">
    <property type="entry name" value="Nucleotide cyclase"/>
    <property type="match status" value="1"/>
</dbReference>
<dbReference type="GO" id="GO:0052621">
    <property type="term" value="F:diguanylate cyclase activity"/>
    <property type="evidence" value="ECO:0007669"/>
    <property type="project" value="UniProtKB-EC"/>
</dbReference>
<dbReference type="FunFam" id="3.30.70.270:FF:000001">
    <property type="entry name" value="Diguanylate cyclase domain protein"/>
    <property type="match status" value="1"/>
</dbReference>
<organism evidence="4 5">
    <name type="scientific">Varunaivibrio sulfuroxidans</name>
    <dbReference type="NCBI Taxonomy" id="1773489"/>
    <lineage>
        <taxon>Bacteria</taxon>
        <taxon>Pseudomonadati</taxon>
        <taxon>Pseudomonadota</taxon>
        <taxon>Alphaproteobacteria</taxon>
        <taxon>Rhodospirillales</taxon>
        <taxon>Magnetovibrionaceae</taxon>
        <taxon>Varunaivibrio</taxon>
    </lineage>
</organism>
<dbReference type="InterPro" id="IPR000160">
    <property type="entry name" value="GGDEF_dom"/>
</dbReference>
<proteinExistence type="predicted"/>
<dbReference type="PROSITE" id="PS50887">
    <property type="entry name" value="GGDEF"/>
    <property type="match status" value="1"/>
</dbReference>
<dbReference type="InterPro" id="IPR029787">
    <property type="entry name" value="Nucleotide_cyclase"/>
</dbReference>
<dbReference type="Proteomes" id="UP000295304">
    <property type="component" value="Unassembled WGS sequence"/>
</dbReference>
<dbReference type="EC" id="2.7.7.65" evidence="1"/>
<protein>
    <recommendedName>
        <fullName evidence="1">diguanylate cyclase</fullName>
        <ecNumber evidence="1">2.7.7.65</ecNumber>
    </recommendedName>
</protein>
<accession>A0A4R3JDR5</accession>
<dbReference type="RefSeq" id="WP_165886262.1">
    <property type="nucleotide sequence ID" value="NZ_CP119676.1"/>
</dbReference>
<dbReference type="Gene3D" id="3.30.70.270">
    <property type="match status" value="1"/>
</dbReference>
<dbReference type="CDD" id="cd01949">
    <property type="entry name" value="GGDEF"/>
    <property type="match status" value="1"/>
</dbReference>
<comment type="caution">
    <text evidence="4">The sequence shown here is derived from an EMBL/GenBank/DDBJ whole genome shotgun (WGS) entry which is preliminary data.</text>
</comment>
<dbReference type="InterPro" id="IPR043128">
    <property type="entry name" value="Rev_trsase/Diguanyl_cyclase"/>
</dbReference>
<evidence type="ECO:0000313" key="5">
    <source>
        <dbReference type="Proteomes" id="UP000295304"/>
    </source>
</evidence>
<keyword evidence="5" id="KW-1185">Reference proteome</keyword>
<dbReference type="NCBIfam" id="TIGR00254">
    <property type="entry name" value="GGDEF"/>
    <property type="match status" value="1"/>
</dbReference>
<dbReference type="GO" id="GO:0005886">
    <property type="term" value="C:plasma membrane"/>
    <property type="evidence" value="ECO:0007669"/>
    <property type="project" value="TreeGrafter"/>
</dbReference>
<keyword evidence="2" id="KW-0175">Coiled coil</keyword>
<evidence type="ECO:0000256" key="1">
    <source>
        <dbReference type="ARBA" id="ARBA00012528"/>
    </source>
</evidence>
<feature type="coiled-coil region" evidence="2">
    <location>
        <begin position="151"/>
        <end position="178"/>
    </location>
</feature>
<dbReference type="AlphaFoldDB" id="A0A4R3JDR5"/>
<dbReference type="GO" id="GO:1902201">
    <property type="term" value="P:negative regulation of bacterial-type flagellum-dependent cell motility"/>
    <property type="evidence" value="ECO:0007669"/>
    <property type="project" value="TreeGrafter"/>
</dbReference>
<dbReference type="EMBL" id="SLZW01000003">
    <property type="protein sequence ID" value="TCS63565.1"/>
    <property type="molecule type" value="Genomic_DNA"/>
</dbReference>
<dbReference type="PANTHER" id="PTHR45138:SF2">
    <property type="entry name" value="DIGUANYLATE CYCLASE VDCA"/>
    <property type="match status" value="1"/>
</dbReference>
<dbReference type="GO" id="GO:0043709">
    <property type="term" value="P:cell adhesion involved in single-species biofilm formation"/>
    <property type="evidence" value="ECO:0007669"/>
    <property type="project" value="TreeGrafter"/>
</dbReference>
<dbReference type="PANTHER" id="PTHR45138">
    <property type="entry name" value="REGULATORY COMPONENTS OF SENSORY TRANSDUCTION SYSTEM"/>
    <property type="match status" value="1"/>
</dbReference>
<dbReference type="Pfam" id="PF00990">
    <property type="entry name" value="GGDEF"/>
    <property type="match status" value="1"/>
</dbReference>
<sequence length="354" mass="39546">MGDTSYSESADQADEYARAALTLMRAKGVVANPNNFAVWYCHFSGKRPELSQTLQILLDNGQNFTPERSDELFRRFFTVEEENKNLFETAGQIENEISKILTTLDLAGDGAARYGRTLSDASRSIGGAGAEDLQGMIVKVIKETRGMERLNKALENQLEKSSGEIVQLKDDLEEMRREAMTDSLTGLANRKRFDLELRRAAMTAMEDGAPLCLLMVDIDHFKRFNDTYGHQVGDQVLKLLGATLKASVRADDMAARYGGEEFAIILPQTKIDEAKKVAEEIRHKISAKNLINRQTKEDMGKITVSMGIAQFAYGESLGVLIKRADQALYMAKRTGRDRSLSERDLDDKALSFDH</sequence>
<dbReference type="SMART" id="SM00267">
    <property type="entry name" value="GGDEF"/>
    <property type="match status" value="1"/>
</dbReference>
<gene>
    <name evidence="4" type="ORF">EDD55_103188</name>
</gene>
<reference evidence="4 5" key="1">
    <citation type="submission" date="2019-03" db="EMBL/GenBank/DDBJ databases">
        <title>Genomic Encyclopedia of Type Strains, Phase IV (KMG-IV): sequencing the most valuable type-strain genomes for metagenomic binning, comparative biology and taxonomic classification.</title>
        <authorList>
            <person name="Goeker M."/>
        </authorList>
    </citation>
    <scope>NUCLEOTIDE SEQUENCE [LARGE SCALE GENOMIC DNA]</scope>
    <source>
        <strain evidence="4 5">DSM 101688</strain>
    </source>
</reference>
<evidence type="ECO:0000259" key="3">
    <source>
        <dbReference type="PROSITE" id="PS50887"/>
    </source>
</evidence>